<dbReference type="RefSeq" id="WP_153356646.1">
    <property type="nucleotide sequence ID" value="NZ_JAYKOO010000005.1"/>
</dbReference>
<evidence type="ECO:0000313" key="1">
    <source>
        <dbReference type="EMBL" id="MQY48393.1"/>
    </source>
</evidence>
<dbReference type="Proteomes" id="UP000435138">
    <property type="component" value="Unassembled WGS sequence"/>
</dbReference>
<proteinExistence type="predicted"/>
<dbReference type="AlphaFoldDB" id="A0A6A8AAS2"/>
<keyword evidence="2" id="KW-1185">Reference proteome</keyword>
<organism evidence="1 2">
    <name type="scientific">Endobacterium cereale</name>
    <dbReference type="NCBI Taxonomy" id="2663029"/>
    <lineage>
        <taxon>Bacteria</taxon>
        <taxon>Pseudomonadati</taxon>
        <taxon>Pseudomonadota</taxon>
        <taxon>Alphaproteobacteria</taxon>
        <taxon>Hyphomicrobiales</taxon>
        <taxon>Rhizobiaceae</taxon>
        <taxon>Endobacterium</taxon>
    </lineage>
</organism>
<protein>
    <submittedName>
        <fullName evidence="1">Uncharacterized protein</fullName>
    </submittedName>
</protein>
<gene>
    <name evidence="1" type="ORF">GAO09_20380</name>
</gene>
<comment type="caution">
    <text evidence="1">The sequence shown here is derived from an EMBL/GenBank/DDBJ whole genome shotgun (WGS) entry which is preliminary data.</text>
</comment>
<sequence>MTINAISSLQRSLYTGNDAALLVTPTMGSSATTMPSQPLIPQSKLESGFQNNTGNPGHSALAKIVEILDLMRPLKKDNAEDVTHNPVHDDSVKAVSAFLDGLEENEIFSQPVVPRPSNLQDLYAQF</sequence>
<name>A0A6A8AAS2_9HYPH</name>
<reference evidence="1 2" key="1">
    <citation type="submission" date="2019-11" db="EMBL/GenBank/DDBJ databases">
        <title>Genome analysis of Rhizobacterium cereale a novel genus and species isolated from maize roots in North Spain.</title>
        <authorList>
            <person name="Menendez E."/>
            <person name="Flores-Felix J.D."/>
            <person name="Ramirez-Bahena M.-H."/>
            <person name="Igual J.M."/>
            <person name="Garcia-Fraile P."/>
            <person name="Peix A."/>
            <person name="Velazquez E."/>
        </authorList>
    </citation>
    <scope>NUCLEOTIDE SEQUENCE [LARGE SCALE GENOMIC DNA]</scope>
    <source>
        <strain evidence="1 2">RZME27</strain>
    </source>
</reference>
<accession>A0A6A8AAS2</accession>
<evidence type="ECO:0000313" key="2">
    <source>
        <dbReference type="Proteomes" id="UP000435138"/>
    </source>
</evidence>
<dbReference type="EMBL" id="WIXI01000047">
    <property type="protein sequence ID" value="MQY48393.1"/>
    <property type="molecule type" value="Genomic_DNA"/>
</dbReference>